<keyword evidence="4" id="KW-1185">Reference proteome</keyword>
<feature type="region of interest" description="Disordered" evidence="1">
    <location>
        <begin position="342"/>
        <end position="387"/>
    </location>
</feature>
<keyword evidence="2" id="KW-0812">Transmembrane</keyword>
<feature type="region of interest" description="Disordered" evidence="1">
    <location>
        <begin position="242"/>
        <end position="319"/>
    </location>
</feature>
<evidence type="ECO:0000256" key="2">
    <source>
        <dbReference type="SAM" id="Phobius"/>
    </source>
</evidence>
<comment type="caution">
    <text evidence="3">The sequence shown here is derived from an EMBL/GenBank/DDBJ whole genome shotgun (WGS) entry which is preliminary data.</text>
</comment>
<protein>
    <submittedName>
        <fullName evidence="3">Uncharacterized protein</fullName>
    </submittedName>
</protein>
<feature type="compositionally biased region" description="Polar residues" evidence="1">
    <location>
        <begin position="270"/>
        <end position="279"/>
    </location>
</feature>
<feature type="transmembrane region" description="Helical" evidence="2">
    <location>
        <begin position="38"/>
        <end position="56"/>
    </location>
</feature>
<feature type="compositionally biased region" description="Low complexity" evidence="1">
    <location>
        <begin position="242"/>
        <end position="251"/>
    </location>
</feature>
<evidence type="ECO:0000313" key="3">
    <source>
        <dbReference type="EMBL" id="RCK63743.1"/>
    </source>
</evidence>
<reference evidence="3 4" key="1">
    <citation type="submission" date="2018-06" db="EMBL/GenBank/DDBJ databases">
        <title>Whole genome sequencing of Candida tropicalis (genome annotated by CSBL at Korea University).</title>
        <authorList>
            <person name="Ahn J."/>
        </authorList>
    </citation>
    <scope>NUCLEOTIDE SEQUENCE [LARGE SCALE GENOMIC DNA]</scope>
    <source>
        <strain evidence="3 4">ATCC 20962</strain>
    </source>
</reference>
<evidence type="ECO:0000256" key="1">
    <source>
        <dbReference type="SAM" id="MobiDB-lite"/>
    </source>
</evidence>
<dbReference type="STRING" id="5486.A0A367YCZ4"/>
<feature type="compositionally biased region" description="Low complexity" evidence="1">
    <location>
        <begin position="349"/>
        <end position="367"/>
    </location>
</feature>
<gene>
    <name evidence="3" type="ORF">Cantr_10355</name>
</gene>
<evidence type="ECO:0000313" key="4">
    <source>
        <dbReference type="Proteomes" id="UP000253472"/>
    </source>
</evidence>
<dbReference type="Proteomes" id="UP000253472">
    <property type="component" value="Unassembled WGS sequence"/>
</dbReference>
<accession>A0A367YCZ4</accession>
<organism evidence="3 4">
    <name type="scientific">Candida viswanathii</name>
    <dbReference type="NCBI Taxonomy" id="5486"/>
    <lineage>
        <taxon>Eukaryota</taxon>
        <taxon>Fungi</taxon>
        <taxon>Dikarya</taxon>
        <taxon>Ascomycota</taxon>
        <taxon>Saccharomycotina</taxon>
        <taxon>Pichiomycetes</taxon>
        <taxon>Debaryomycetaceae</taxon>
        <taxon>Candida/Lodderomyces clade</taxon>
        <taxon>Candida</taxon>
    </lineage>
</organism>
<keyword evidence="2" id="KW-0472">Membrane</keyword>
<name>A0A367YCZ4_9ASCO</name>
<dbReference type="EMBL" id="QLNQ01000023">
    <property type="protein sequence ID" value="RCK63743.1"/>
    <property type="molecule type" value="Genomic_DNA"/>
</dbReference>
<keyword evidence="2" id="KW-1133">Transmembrane helix</keyword>
<feature type="compositionally biased region" description="Low complexity" evidence="1">
    <location>
        <begin position="280"/>
        <end position="302"/>
    </location>
</feature>
<sequence>MISLVNFLIDIPTFYVPLILVLKALTRKVAFSHTSYKCLLNYRVYYRGLAFIYATWFSRLPFVYYAFQAFLIWLFYCGDNNLRLANHVLLMRFLNLEALNAIEERVVNVVVNAAVPNFVDLSYQVYLCGKTYSRPVDYASAFRWPRVFHEPTIAAAPIVRVVVYVVACIISCLVGCDDAPSTPIATRVAPPAVHHSSTRVAVAAPIPRAPVAAPVGIRGSNRAAVPSIPRVATPIVVAAAAAPAGSASGSPPRRRRLAGSRVRPPRMETTLETGDSTAIPSSSSRPRQSTSSRSTPTPSPTEFRTRKFPINPMNYRTPPPPYPVGEVVNLVSTPISTTRITNQPRTIRRSTSISLLRLSQPPRAQPRQRSRSDGNNDGSAGTDAGRRARIREMLNLTGRNGLESVDGTVFYDDGDCWRSY</sequence>
<proteinExistence type="predicted"/>
<feature type="transmembrane region" description="Helical" evidence="2">
    <location>
        <begin position="6"/>
        <end position="26"/>
    </location>
</feature>
<dbReference type="OrthoDB" id="4023438at2759"/>
<dbReference type="AlphaFoldDB" id="A0A367YCZ4"/>